<dbReference type="InterPro" id="IPR015943">
    <property type="entry name" value="WD40/YVTN_repeat-like_dom_sf"/>
</dbReference>
<sequence length="340" mass="37289">MDARVMSFKLNCSSPVTAFTYHPLRREIVTGHEDGLIKTWDADTGKSTLSLKKHEGMITDLLYWATGRLLISSSLDGSIIQWAPSGAINGANDIGQAIYSMCWYQKLNGLVVGCLCNLSVLLPSGQYGTLGLPLLTKGGYTISSHTDIIRCIETDGNKVFSAGYDKRLCVYDVSGLHSAHTPELHLVYTKERAHDAAVTCLWVDSETDWVFTGSFDKQVKIWSSDIKQLHSLQFLDTITGVSFVSETKVLWVSTEGSNTPFHFEPKSGDKITDYLDPAAHSMRTGANSISIVTTGTICGLSVCIYVCMCVSLVTDCYNTCTHIFPPPLSLSLYFLILPSL</sequence>
<dbReference type="InterPro" id="IPR036322">
    <property type="entry name" value="WD40_repeat_dom_sf"/>
</dbReference>
<name>A0A1X7V0G8_AMPQE</name>
<evidence type="ECO:0008006" key="5">
    <source>
        <dbReference type="Google" id="ProtNLM"/>
    </source>
</evidence>
<dbReference type="InterPro" id="IPR001680">
    <property type="entry name" value="WD40_rpt"/>
</dbReference>
<dbReference type="PROSITE" id="PS00678">
    <property type="entry name" value="WD_REPEATS_1"/>
    <property type="match status" value="1"/>
</dbReference>
<dbReference type="PANTHER" id="PTHR19848:SF8">
    <property type="entry name" value="F-BOX AND WD REPEAT DOMAIN CONTAINING 7"/>
    <property type="match status" value="1"/>
</dbReference>
<evidence type="ECO:0000256" key="1">
    <source>
        <dbReference type="ARBA" id="ARBA00022574"/>
    </source>
</evidence>
<dbReference type="AlphaFoldDB" id="A0A1X7V0G8"/>
<feature type="repeat" description="WD" evidence="3">
    <location>
        <begin position="191"/>
        <end position="223"/>
    </location>
</feature>
<dbReference type="Pfam" id="PF00400">
    <property type="entry name" value="WD40"/>
    <property type="match status" value="4"/>
</dbReference>
<dbReference type="OrthoDB" id="6262491at2759"/>
<dbReference type="InParanoid" id="A0A1X7V0G8"/>
<dbReference type="SMART" id="SM00320">
    <property type="entry name" value="WD40"/>
    <property type="match status" value="4"/>
</dbReference>
<evidence type="ECO:0000256" key="3">
    <source>
        <dbReference type="PROSITE-ProRule" id="PRU00221"/>
    </source>
</evidence>
<dbReference type="Gene3D" id="2.130.10.10">
    <property type="entry name" value="YVTN repeat-like/Quinoprotein amine dehydrogenase"/>
    <property type="match status" value="2"/>
</dbReference>
<keyword evidence="2" id="KW-0677">Repeat</keyword>
<organism evidence="4">
    <name type="scientific">Amphimedon queenslandica</name>
    <name type="common">Sponge</name>
    <dbReference type="NCBI Taxonomy" id="400682"/>
    <lineage>
        <taxon>Eukaryota</taxon>
        <taxon>Metazoa</taxon>
        <taxon>Porifera</taxon>
        <taxon>Demospongiae</taxon>
        <taxon>Heteroscleromorpha</taxon>
        <taxon>Haplosclerida</taxon>
        <taxon>Niphatidae</taxon>
        <taxon>Amphimedon</taxon>
    </lineage>
</organism>
<dbReference type="PROSITE" id="PS50082">
    <property type="entry name" value="WD_REPEATS_2"/>
    <property type="match status" value="3"/>
</dbReference>
<feature type="repeat" description="WD" evidence="3">
    <location>
        <begin position="51"/>
        <end position="82"/>
    </location>
</feature>
<reference evidence="4" key="1">
    <citation type="submission" date="2017-05" db="UniProtKB">
        <authorList>
            <consortium name="EnsemblMetazoa"/>
        </authorList>
    </citation>
    <scope>IDENTIFICATION</scope>
</reference>
<protein>
    <recommendedName>
        <fullName evidence="5">Anaphase-promoting complex subunit 4 WD40 domain-containing protein</fullName>
    </recommendedName>
</protein>
<dbReference type="InterPro" id="IPR019775">
    <property type="entry name" value="WD40_repeat_CS"/>
</dbReference>
<proteinExistence type="predicted"/>
<dbReference type="SUPFAM" id="SSF50978">
    <property type="entry name" value="WD40 repeat-like"/>
    <property type="match status" value="1"/>
</dbReference>
<dbReference type="PANTHER" id="PTHR19848">
    <property type="entry name" value="WD40 REPEAT PROTEIN"/>
    <property type="match status" value="1"/>
</dbReference>
<dbReference type="STRING" id="400682.A0A1X7V0G8"/>
<keyword evidence="1 3" id="KW-0853">WD repeat</keyword>
<accession>A0A1X7V0G8</accession>
<evidence type="ECO:0000256" key="2">
    <source>
        <dbReference type="ARBA" id="ARBA00022737"/>
    </source>
</evidence>
<dbReference type="EnsemblMetazoa" id="Aqu2.1.33725_001">
    <property type="protein sequence ID" value="Aqu2.1.33725_001"/>
    <property type="gene ID" value="Aqu2.1.33725"/>
</dbReference>
<dbReference type="PROSITE" id="PS50294">
    <property type="entry name" value="WD_REPEATS_REGION"/>
    <property type="match status" value="1"/>
</dbReference>
<evidence type="ECO:0000313" key="4">
    <source>
        <dbReference type="EnsemblMetazoa" id="Aqu2.1.33725_001"/>
    </source>
</evidence>
<feature type="repeat" description="WD" evidence="3">
    <location>
        <begin position="13"/>
        <end position="50"/>
    </location>
</feature>